<dbReference type="VEuPathDB" id="AmoebaDB:EHI7A_078310"/>
<evidence type="ECO:0008006" key="4">
    <source>
        <dbReference type="Google" id="ProtNLM"/>
    </source>
</evidence>
<keyword evidence="1" id="KW-0732">Signal</keyword>
<organism evidence="2 3">
    <name type="scientific">Entamoeba histolytica</name>
    <dbReference type="NCBI Taxonomy" id="5759"/>
    <lineage>
        <taxon>Eukaryota</taxon>
        <taxon>Amoebozoa</taxon>
        <taxon>Evosea</taxon>
        <taxon>Archamoebae</taxon>
        <taxon>Mastigamoebida</taxon>
        <taxon>Entamoebidae</taxon>
        <taxon>Entamoeba</taxon>
    </lineage>
</organism>
<gene>
    <name evidence="2" type="ORF">CL6EHI_025260</name>
</gene>
<dbReference type="VEuPathDB" id="AmoebaDB:KM1_149540"/>
<evidence type="ECO:0000313" key="2">
    <source>
        <dbReference type="EMBL" id="GAT95687.1"/>
    </source>
</evidence>
<proteinExistence type="predicted"/>
<evidence type="ECO:0000256" key="1">
    <source>
        <dbReference type="SAM" id="SignalP"/>
    </source>
</evidence>
<feature type="signal peptide" evidence="1">
    <location>
        <begin position="1"/>
        <end position="19"/>
    </location>
</feature>
<dbReference type="VEuPathDB" id="AmoebaDB:EHI_025260"/>
<comment type="caution">
    <text evidence="2">The sequence shown here is derived from an EMBL/GenBank/DDBJ whole genome shotgun (WGS) entry which is preliminary data.</text>
</comment>
<feature type="chain" id="PRO_5023916705" description="ShKT domain-containing protein" evidence="1">
    <location>
        <begin position="20"/>
        <end position="502"/>
    </location>
</feature>
<accession>A0A5K1VIA8</accession>
<name>A0A5K1VIA8_ENTHI</name>
<protein>
    <recommendedName>
        <fullName evidence="4">ShKT domain-containing protein</fullName>
    </recommendedName>
</protein>
<dbReference type="OMA" id="VKEICYN"/>
<dbReference type="VEuPathDB" id="AmoebaDB:EHI5A_121940"/>
<dbReference type="VEuPathDB" id="AmoebaDB:EHI8A_083700"/>
<dbReference type="Proteomes" id="UP000078387">
    <property type="component" value="Unassembled WGS sequence"/>
</dbReference>
<reference evidence="2 3" key="1">
    <citation type="submission" date="2016-05" db="EMBL/GenBank/DDBJ databases">
        <title>First whole genome sequencing of Entamoeba histolytica HM1:IMSS-clone-6.</title>
        <authorList>
            <person name="Mukherjee Avik.K."/>
            <person name="Izumyama S."/>
            <person name="Nakada-Tsukui K."/>
            <person name="Nozaki T."/>
        </authorList>
    </citation>
    <scope>NUCLEOTIDE SEQUENCE [LARGE SCALE GENOMIC DNA]</scope>
    <source>
        <strain evidence="2 3">HM1:IMSS clone 6</strain>
    </source>
</reference>
<evidence type="ECO:0000313" key="3">
    <source>
        <dbReference type="Proteomes" id="UP000078387"/>
    </source>
</evidence>
<dbReference type="AlphaFoldDB" id="A0A5K1VIA8"/>
<dbReference type="EMBL" id="BDEQ01000001">
    <property type="protein sequence ID" value="GAT95687.1"/>
    <property type="molecule type" value="Genomic_DNA"/>
</dbReference>
<sequence>MKFLLGSPLFLLFTIFCDAFCLQEAMIGVINDKDVGSSGGQYYVKEICYKDIPNYEKELYSYTIQQTCYVHKDYMYFQKDGLNISRCGQCLEIKGPVGDPLYCVVAGYFYTNHTVNPDWLNKTVGVTQKGYDTIASTFNAAITISMIEVVLQPTTCPFKVFPKIYVKKQTDSYEITLFNSNVKDEKLVINKVEYQQNENGRYVIPQNKITSSSHIQIVSVEDDVVSMTNVDLTQERYLVFTSRFITNTKSECKYCATLNIYDKEEGISDMRFFRWKLYTKINGLINKLQPTNKDVILSTTEDELSMFFYYGTLHQMSASYQELQFEATLVSGTLDLIHASLGTNTNTKEFKESDILVDCDNLQLKQMTETINGSEKVYIKVILDKSCTAFSNVFSLKFKTSSSTQFILENAHLIMNDDVVDKNCDWDSMNCANTQCTITNESYDDHTLSPWKEGCQPSCGTCSTGYVCTKSGMCVEEPNMNLRSNVAPLMITIIVLMNIFFI</sequence>